<dbReference type="Pfam" id="PF00248">
    <property type="entry name" value="Aldo_ket_red"/>
    <property type="match status" value="1"/>
</dbReference>
<dbReference type="EC" id="1.1.1.-" evidence="3"/>
<accession>A0ABN8FRA1</accession>
<dbReference type="CDD" id="cd19085">
    <property type="entry name" value="AKR_AKR11B3"/>
    <property type="match status" value="1"/>
</dbReference>
<gene>
    <name evidence="3" type="primary">yhdN</name>
    <name evidence="3" type="ORF">PAECIP111894_05158</name>
</gene>
<dbReference type="GO" id="GO:0016491">
    <property type="term" value="F:oxidoreductase activity"/>
    <property type="evidence" value="ECO:0007669"/>
    <property type="project" value="UniProtKB-KW"/>
</dbReference>
<evidence type="ECO:0000259" key="2">
    <source>
        <dbReference type="Pfam" id="PF00248"/>
    </source>
</evidence>
<evidence type="ECO:0000256" key="1">
    <source>
        <dbReference type="ARBA" id="ARBA00023002"/>
    </source>
</evidence>
<organism evidence="3 4">
    <name type="scientific">Paenibacillus pseudetheri</name>
    <dbReference type="NCBI Taxonomy" id="2897682"/>
    <lineage>
        <taxon>Bacteria</taxon>
        <taxon>Bacillati</taxon>
        <taxon>Bacillota</taxon>
        <taxon>Bacilli</taxon>
        <taxon>Bacillales</taxon>
        <taxon>Paenibacillaceae</taxon>
        <taxon>Paenibacillus</taxon>
    </lineage>
</organism>
<dbReference type="SUPFAM" id="SSF51430">
    <property type="entry name" value="NAD(P)-linked oxidoreductase"/>
    <property type="match status" value="1"/>
</dbReference>
<dbReference type="PANTHER" id="PTHR43364">
    <property type="entry name" value="NADH-SPECIFIC METHYLGLYOXAL REDUCTASE-RELATED"/>
    <property type="match status" value="1"/>
</dbReference>
<reference evidence="3" key="1">
    <citation type="submission" date="2021-12" db="EMBL/GenBank/DDBJ databases">
        <authorList>
            <person name="Criscuolo A."/>
        </authorList>
    </citation>
    <scope>NUCLEOTIDE SEQUENCE</scope>
    <source>
        <strain evidence="3">CIP111894</strain>
    </source>
</reference>
<protein>
    <submittedName>
        <fullName evidence="3">Aldo-keto reductase YhdN</fullName>
        <ecNumber evidence="3">1.1.1.-</ecNumber>
    </submittedName>
</protein>
<dbReference type="InterPro" id="IPR023210">
    <property type="entry name" value="NADP_OxRdtase_dom"/>
</dbReference>
<dbReference type="PRINTS" id="PR00069">
    <property type="entry name" value="ALDKETRDTASE"/>
</dbReference>
<dbReference type="PANTHER" id="PTHR43364:SF4">
    <property type="entry name" value="NAD(P)-LINKED OXIDOREDUCTASE SUPERFAMILY PROTEIN"/>
    <property type="match status" value="1"/>
</dbReference>
<dbReference type="RefSeq" id="WP_234540854.1">
    <property type="nucleotide sequence ID" value="NZ_CAKMAB010000043.1"/>
</dbReference>
<keyword evidence="4" id="KW-1185">Reference proteome</keyword>
<evidence type="ECO:0000313" key="4">
    <source>
        <dbReference type="Proteomes" id="UP000838749"/>
    </source>
</evidence>
<proteinExistence type="predicted"/>
<dbReference type="EMBL" id="CAKMAB010000043">
    <property type="protein sequence ID" value="CAH1058972.1"/>
    <property type="molecule type" value="Genomic_DNA"/>
</dbReference>
<keyword evidence="1 3" id="KW-0560">Oxidoreductase</keyword>
<dbReference type="Gene3D" id="3.20.20.100">
    <property type="entry name" value="NADP-dependent oxidoreductase domain"/>
    <property type="match status" value="1"/>
</dbReference>
<dbReference type="InterPro" id="IPR020471">
    <property type="entry name" value="AKR"/>
</dbReference>
<name>A0ABN8FRA1_9BACL</name>
<comment type="caution">
    <text evidence="3">The sequence shown here is derived from an EMBL/GenBank/DDBJ whole genome shotgun (WGS) entry which is preliminary data.</text>
</comment>
<evidence type="ECO:0000313" key="3">
    <source>
        <dbReference type="EMBL" id="CAH1058972.1"/>
    </source>
</evidence>
<sequence length="331" mass="36477">MDYCRIAGVDTPLSRIGLGCGSLFSSNTWGYQDPQQSHETIISALREGVNFFDTAESYASGWAEELLRTTIRQNIARHQVVIATKASGGHLSEYSMESACDASLCRLKTDYIDLYQVHWPAENIPVAETLGALQKLKEKGKIRSYGVCNFGASLLTQIPDVCMPSTNQLPYNLLWRAIETGLQSLCAGKGIGIITYSSLAQGLLTGKFQNANAVPGNRARTRLFSSDRERARHHEPGFEHLVFLTLDQLKELSRESGISMAHLSLAWLLSFKGITSVLVGARSSGQIKANADASEIHLRPETQRRLEEITHPLKTATGGNVDLWQTESRII</sequence>
<feature type="domain" description="NADP-dependent oxidoreductase" evidence="2">
    <location>
        <begin position="16"/>
        <end position="309"/>
    </location>
</feature>
<dbReference type="InterPro" id="IPR050523">
    <property type="entry name" value="AKR_Detox_Biosynth"/>
</dbReference>
<dbReference type="InterPro" id="IPR036812">
    <property type="entry name" value="NAD(P)_OxRdtase_dom_sf"/>
</dbReference>
<dbReference type="Proteomes" id="UP000838749">
    <property type="component" value="Unassembled WGS sequence"/>
</dbReference>